<dbReference type="SUPFAM" id="SSF56784">
    <property type="entry name" value="HAD-like"/>
    <property type="match status" value="1"/>
</dbReference>
<reference evidence="3 4" key="1">
    <citation type="submission" date="2016-10" db="EMBL/GenBank/DDBJ databases">
        <authorList>
            <person name="de Groot N.N."/>
        </authorList>
    </citation>
    <scope>NUCLEOTIDE SEQUENCE [LARGE SCALE GENOMIC DNA]</scope>
    <source>
        <strain evidence="3 4">OK461</strain>
    </source>
</reference>
<evidence type="ECO:0000256" key="2">
    <source>
        <dbReference type="SAM" id="Phobius"/>
    </source>
</evidence>
<dbReference type="Gene3D" id="1.10.150.240">
    <property type="entry name" value="Putative phosphatase, domain 2"/>
    <property type="match status" value="1"/>
</dbReference>
<evidence type="ECO:0000313" key="4">
    <source>
        <dbReference type="Proteomes" id="UP000181942"/>
    </source>
</evidence>
<name>A0A1I2V7J1_9ACTN</name>
<dbReference type="InterPro" id="IPR036412">
    <property type="entry name" value="HAD-like_sf"/>
</dbReference>
<protein>
    <recommendedName>
        <fullName evidence="5">Haloacid dehalogenase-like hydrolase</fullName>
    </recommendedName>
</protein>
<evidence type="ECO:0008006" key="5">
    <source>
        <dbReference type="Google" id="ProtNLM"/>
    </source>
</evidence>
<dbReference type="Proteomes" id="UP000181942">
    <property type="component" value="Unassembled WGS sequence"/>
</dbReference>
<dbReference type="RefSeq" id="WP_075032856.1">
    <property type="nucleotide sequence ID" value="NZ_FONR01000030.1"/>
</dbReference>
<dbReference type="InterPro" id="IPR023198">
    <property type="entry name" value="PGP-like_dom2"/>
</dbReference>
<keyword evidence="2" id="KW-0812">Transmembrane</keyword>
<keyword evidence="2" id="KW-1133">Transmembrane helix</keyword>
<keyword evidence="2" id="KW-0472">Membrane</keyword>
<sequence>MSSLPTSAESVVFDCDGLLVNTGVCWSIAEAALFAAHGHRFGPEQKALVIGRTVEEAGAARADHFGRPGAGAELAPVAGQQQSPGTARHGTGIGRPRRLLHPPVRRRRDAFPQARTLLTSGTLGFGTFFFMAFLKRFFMKCGRAPRG</sequence>
<evidence type="ECO:0000313" key="3">
    <source>
        <dbReference type="EMBL" id="SFG83131.1"/>
    </source>
</evidence>
<dbReference type="EMBL" id="FONR01000030">
    <property type="protein sequence ID" value="SFG83131.1"/>
    <property type="molecule type" value="Genomic_DNA"/>
</dbReference>
<proteinExistence type="predicted"/>
<dbReference type="InterPro" id="IPR023214">
    <property type="entry name" value="HAD_sf"/>
</dbReference>
<dbReference type="Gene3D" id="3.40.50.1000">
    <property type="entry name" value="HAD superfamily/HAD-like"/>
    <property type="match status" value="1"/>
</dbReference>
<feature type="transmembrane region" description="Helical" evidence="2">
    <location>
        <begin position="116"/>
        <end position="134"/>
    </location>
</feature>
<feature type="region of interest" description="Disordered" evidence="1">
    <location>
        <begin position="77"/>
        <end position="96"/>
    </location>
</feature>
<dbReference type="AlphaFoldDB" id="A0A1I2V7J1"/>
<accession>A0A1I2V7J1</accession>
<evidence type="ECO:0000256" key="1">
    <source>
        <dbReference type="SAM" id="MobiDB-lite"/>
    </source>
</evidence>
<organism evidence="3 4">
    <name type="scientific">Streptomyces mirabilis</name>
    <dbReference type="NCBI Taxonomy" id="68239"/>
    <lineage>
        <taxon>Bacteria</taxon>
        <taxon>Bacillati</taxon>
        <taxon>Actinomycetota</taxon>
        <taxon>Actinomycetes</taxon>
        <taxon>Kitasatosporales</taxon>
        <taxon>Streptomycetaceae</taxon>
        <taxon>Streptomyces</taxon>
    </lineage>
</organism>
<gene>
    <name evidence="3" type="ORF">SAMN02787118_13010</name>
</gene>